<evidence type="ECO:0000313" key="1">
    <source>
        <dbReference type="EMBL" id="TXN29163.1"/>
    </source>
</evidence>
<comment type="caution">
    <text evidence="1">The sequence shown here is derived from an EMBL/GenBank/DDBJ whole genome shotgun (WGS) entry which is preliminary data.</text>
</comment>
<reference evidence="1 2" key="1">
    <citation type="submission" date="2019-08" db="EMBL/GenBank/DDBJ databases">
        <title>Bacterial whole genome sequence for Glaciihabitans sp. CHu50b-6-2.</title>
        <authorList>
            <person name="Jin L."/>
        </authorList>
    </citation>
    <scope>NUCLEOTIDE SEQUENCE [LARGE SCALE GENOMIC DNA]</scope>
    <source>
        <strain evidence="1 2">CHu50b-6-2</strain>
    </source>
</reference>
<dbReference type="EMBL" id="VRMG01000009">
    <property type="protein sequence ID" value="TXN29163.1"/>
    <property type="molecule type" value="Genomic_DNA"/>
</dbReference>
<gene>
    <name evidence="1" type="ORF">FVP33_13335</name>
</gene>
<dbReference type="RefSeq" id="WP_147784183.1">
    <property type="nucleotide sequence ID" value="NZ_VRMG01000009.1"/>
</dbReference>
<proteinExistence type="predicted"/>
<accession>A0A5C8ULH6</accession>
<organism evidence="1 2">
    <name type="scientific">Lacisediminihabitans profunda</name>
    <dbReference type="NCBI Taxonomy" id="2594790"/>
    <lineage>
        <taxon>Bacteria</taxon>
        <taxon>Bacillati</taxon>
        <taxon>Actinomycetota</taxon>
        <taxon>Actinomycetes</taxon>
        <taxon>Micrococcales</taxon>
        <taxon>Microbacteriaceae</taxon>
        <taxon>Lacisediminihabitans</taxon>
    </lineage>
</organism>
<dbReference type="AlphaFoldDB" id="A0A5C8ULH6"/>
<evidence type="ECO:0000313" key="2">
    <source>
        <dbReference type="Proteomes" id="UP000321379"/>
    </source>
</evidence>
<name>A0A5C8ULH6_9MICO</name>
<keyword evidence="2" id="KW-1185">Reference proteome</keyword>
<sequence>MKTVHNPYYGVGLATHHYIRVCEACGLSTFISEAAVREYQEFILNAAPECRARAKRSWWAWLTG</sequence>
<dbReference type="Proteomes" id="UP000321379">
    <property type="component" value="Unassembled WGS sequence"/>
</dbReference>
<protein>
    <submittedName>
        <fullName evidence="1">Uncharacterized protein</fullName>
    </submittedName>
</protein>